<evidence type="ECO:0000313" key="1">
    <source>
        <dbReference type="EMBL" id="GCC52392.1"/>
    </source>
</evidence>
<organism evidence="1 2">
    <name type="scientific">Chryseotalea sanaruensis</name>
    <dbReference type="NCBI Taxonomy" id="2482724"/>
    <lineage>
        <taxon>Bacteria</taxon>
        <taxon>Pseudomonadati</taxon>
        <taxon>Bacteroidota</taxon>
        <taxon>Cytophagia</taxon>
        <taxon>Cytophagales</taxon>
        <taxon>Chryseotaleaceae</taxon>
        <taxon>Chryseotalea</taxon>
    </lineage>
</organism>
<comment type="caution">
    <text evidence="1">The sequence shown here is derived from an EMBL/GenBank/DDBJ whole genome shotgun (WGS) entry which is preliminary data.</text>
</comment>
<protein>
    <submittedName>
        <fullName evidence="1">Uncharacterized protein</fullName>
    </submittedName>
</protein>
<dbReference type="RefSeq" id="WP_127123027.1">
    <property type="nucleotide sequence ID" value="NZ_BHXQ01000004.1"/>
</dbReference>
<dbReference type="OrthoDB" id="971712at2"/>
<name>A0A401UBZ1_9BACT</name>
<dbReference type="Proteomes" id="UP000288227">
    <property type="component" value="Unassembled WGS sequence"/>
</dbReference>
<gene>
    <name evidence="1" type="ORF">SanaruYs_26290</name>
</gene>
<keyword evidence="2" id="KW-1185">Reference proteome</keyword>
<accession>A0A401UBZ1</accession>
<dbReference type="EMBL" id="BHXQ01000004">
    <property type="protein sequence ID" value="GCC52392.1"/>
    <property type="molecule type" value="Genomic_DNA"/>
</dbReference>
<evidence type="ECO:0000313" key="2">
    <source>
        <dbReference type="Proteomes" id="UP000288227"/>
    </source>
</evidence>
<reference evidence="1 2" key="1">
    <citation type="submission" date="2018-11" db="EMBL/GenBank/DDBJ databases">
        <title>Chryseotalea sanarue gen. nov., sp., nov., a member of the family Cytophagaceae, isolated from a brackish lake in Hamamatsu Japan.</title>
        <authorList>
            <person name="Maejima Y."/>
            <person name="Iino T."/>
            <person name="Muraguchi Y."/>
            <person name="Fukuda K."/>
            <person name="Ohkuma M."/>
            <person name="Moriuchi R."/>
            <person name="Dohra H."/>
            <person name="Kimbara K."/>
            <person name="Shintani M."/>
        </authorList>
    </citation>
    <scope>NUCLEOTIDE SEQUENCE [LARGE SCALE GENOMIC DNA]</scope>
    <source>
        <strain evidence="1 2">Ys</strain>
    </source>
</reference>
<proteinExistence type="predicted"/>
<sequence length="83" mass="9645">MAHPTRSNRSFLSAETLCRLNSFLECVPPEELREHLLELYHQYLINEHESLPVNFGDMAHNMQMLFDLLKFLAQNNQPTQSGS</sequence>
<dbReference type="AlphaFoldDB" id="A0A401UBZ1"/>